<protein>
    <recommendedName>
        <fullName evidence="4">Two-component sensor histidine kinase</fullName>
    </recommendedName>
</protein>
<evidence type="ECO:0000313" key="2">
    <source>
        <dbReference type="EMBL" id="UWZ33929.1"/>
    </source>
</evidence>
<evidence type="ECO:0008006" key="4">
    <source>
        <dbReference type="Google" id="ProtNLM"/>
    </source>
</evidence>
<evidence type="ECO:0000256" key="1">
    <source>
        <dbReference type="SAM" id="Phobius"/>
    </source>
</evidence>
<keyword evidence="1" id="KW-1133">Transmembrane helix</keyword>
<evidence type="ECO:0000313" key="3">
    <source>
        <dbReference type="Proteomes" id="UP001058271"/>
    </source>
</evidence>
<organism evidence="2 3">
    <name type="scientific">Dactylosporangium roseum</name>
    <dbReference type="NCBI Taxonomy" id="47989"/>
    <lineage>
        <taxon>Bacteria</taxon>
        <taxon>Bacillati</taxon>
        <taxon>Actinomycetota</taxon>
        <taxon>Actinomycetes</taxon>
        <taxon>Micromonosporales</taxon>
        <taxon>Micromonosporaceae</taxon>
        <taxon>Dactylosporangium</taxon>
    </lineage>
</organism>
<keyword evidence="1" id="KW-0472">Membrane</keyword>
<keyword evidence="1" id="KW-0812">Transmembrane</keyword>
<feature type="transmembrane region" description="Helical" evidence="1">
    <location>
        <begin position="29"/>
        <end position="50"/>
    </location>
</feature>
<proteinExistence type="predicted"/>
<name>A0ABY5Z0B7_9ACTN</name>
<gene>
    <name evidence="2" type="ORF">Drose_21940</name>
</gene>
<dbReference type="RefSeq" id="WP_260723211.1">
    <property type="nucleotide sequence ID" value="NZ_CP073721.1"/>
</dbReference>
<reference evidence="2" key="1">
    <citation type="submission" date="2021-04" db="EMBL/GenBank/DDBJ databases">
        <title>Biosynthetic gene clusters of Dactylosporangioum roseum.</title>
        <authorList>
            <person name="Hartkoorn R.C."/>
            <person name="Beaudoing E."/>
            <person name="Hot D."/>
            <person name="Moureu S."/>
        </authorList>
    </citation>
    <scope>NUCLEOTIDE SEQUENCE</scope>
    <source>
        <strain evidence="2">NRRL B-16295</strain>
    </source>
</reference>
<keyword evidence="3" id="KW-1185">Reference proteome</keyword>
<sequence length="71" mass="7309">MRRAGDAAWLEEPASPAAGTLPRDDRTSVITLTLFAVVAAGAVAVVIAVLRHAAARIAGIPAAVERILPRP</sequence>
<dbReference type="Proteomes" id="UP001058271">
    <property type="component" value="Chromosome"/>
</dbReference>
<dbReference type="EMBL" id="CP073721">
    <property type="protein sequence ID" value="UWZ33929.1"/>
    <property type="molecule type" value="Genomic_DNA"/>
</dbReference>
<accession>A0ABY5Z0B7</accession>